<comment type="caution">
    <text evidence="8">The sequence shown here is derived from an EMBL/GenBank/DDBJ whole genome shotgun (WGS) entry which is preliminary data.</text>
</comment>
<proteinExistence type="inferred from homology"/>
<sequence length="398" mass="45036">MAKFDWKKIREQAKTKETYQVKEKMWTNRIVKIIIITFLTIVIVGSLGSYFYINHALGPVDDKNEQTVEVTVPIGSTTDDIAAILKENALVNNQFIFEVYMKLQNVGELQAGHYEFSKAMNVDGIIAQLKAGGEPIFEDVDTTITVIEGTTLEQIGELIEEKTPYTSEEFMTLVNDETFIKGLSEKFPTLLGGLLDIEGLKYPLEGYLFPATYDYLAGMTLEDLVTQMVSTMNLEFQAIREDLDNTWLSFHQVLTLASIVEREGITDEDRALIAGVFLNRIDVGMPLQSDITVLYALGEHKELVTLEDLEVDSPYNLYMYTGLAPGPYNSPSMSSIMATIYPTYSEYYYFVADLDTQEIYYSSNIDDHNALVEQYVNPYFESDESQAESEEPVDEVTE</sequence>
<dbReference type="Gene3D" id="3.30.1490.480">
    <property type="entry name" value="Endolytic murein transglycosylase"/>
    <property type="match status" value="1"/>
</dbReference>
<organism evidence="8 9">
    <name type="scientific">Fundicoccus ignavus</name>
    <dbReference type="NCBI Taxonomy" id="2664442"/>
    <lineage>
        <taxon>Bacteria</taxon>
        <taxon>Bacillati</taxon>
        <taxon>Bacillota</taxon>
        <taxon>Bacilli</taxon>
        <taxon>Lactobacillales</taxon>
        <taxon>Aerococcaceae</taxon>
        <taxon>Fundicoccus</taxon>
    </lineage>
</organism>
<keyword evidence="3 7" id="KW-1133">Transmembrane helix</keyword>
<dbReference type="PANTHER" id="PTHR30518:SF2">
    <property type="entry name" value="ENDOLYTIC MUREIN TRANSGLYCOSYLASE"/>
    <property type="match status" value="1"/>
</dbReference>
<evidence type="ECO:0000256" key="4">
    <source>
        <dbReference type="ARBA" id="ARBA00023136"/>
    </source>
</evidence>
<dbReference type="AlphaFoldDB" id="A0A6I2GHT5"/>
<keyword evidence="5 7" id="KW-0456">Lyase</keyword>
<comment type="subcellular location">
    <subcellularLocation>
        <location evidence="7">Cell membrane</location>
        <topology evidence="7">Single-pass membrane protein</topology>
    </subcellularLocation>
</comment>
<evidence type="ECO:0000256" key="2">
    <source>
        <dbReference type="ARBA" id="ARBA00022692"/>
    </source>
</evidence>
<keyword evidence="4 7" id="KW-0472">Membrane</keyword>
<dbReference type="CDD" id="cd08010">
    <property type="entry name" value="MltG_like"/>
    <property type="match status" value="1"/>
</dbReference>
<dbReference type="GO" id="GO:0071555">
    <property type="term" value="P:cell wall organization"/>
    <property type="evidence" value="ECO:0007669"/>
    <property type="project" value="UniProtKB-KW"/>
</dbReference>
<keyword evidence="2 7" id="KW-0812">Transmembrane</keyword>
<dbReference type="InterPro" id="IPR003770">
    <property type="entry name" value="MLTG-like"/>
</dbReference>
<keyword evidence="1 7" id="KW-1003">Cell membrane</keyword>
<reference evidence="8 9" key="1">
    <citation type="submission" date="2019-11" db="EMBL/GenBank/DDBJ databases">
        <title>Characterisation of Fundicoccus ignavus gen. nov. sp. nov., a novel genus of the family Aerococcaceae isolated from bulk tank milk.</title>
        <authorList>
            <person name="Siebert A."/>
            <person name="Huptas C."/>
            <person name="Wenning M."/>
            <person name="Scherer S."/>
            <person name="Doll E.V."/>
        </authorList>
    </citation>
    <scope>NUCLEOTIDE SEQUENCE [LARGE SCALE GENOMIC DNA]</scope>
    <source>
        <strain evidence="8 9">WS4759</strain>
    </source>
</reference>
<protein>
    <recommendedName>
        <fullName evidence="7">Endolytic murein transglycosylase</fullName>
        <ecNumber evidence="7">4.2.2.29</ecNumber>
    </recommendedName>
    <alternativeName>
        <fullName evidence="7">Peptidoglycan lytic transglycosylase</fullName>
    </alternativeName>
    <alternativeName>
        <fullName evidence="7">Peptidoglycan polymerization terminase</fullName>
    </alternativeName>
</protein>
<comment type="catalytic activity">
    <reaction evidence="7">
        <text>a peptidoglycan chain = a peptidoglycan chain with N-acetyl-1,6-anhydromuramyl-[peptide] at the reducing end + a peptidoglycan chain with N-acetylglucosamine at the non-reducing end.</text>
        <dbReference type="EC" id="4.2.2.29"/>
    </reaction>
</comment>
<evidence type="ECO:0000256" key="3">
    <source>
        <dbReference type="ARBA" id="ARBA00022989"/>
    </source>
</evidence>
<dbReference type="PANTHER" id="PTHR30518">
    <property type="entry name" value="ENDOLYTIC MUREIN TRANSGLYCOSYLASE"/>
    <property type="match status" value="1"/>
</dbReference>
<dbReference type="Pfam" id="PF02618">
    <property type="entry name" value="YceG"/>
    <property type="match status" value="1"/>
</dbReference>
<evidence type="ECO:0000313" key="8">
    <source>
        <dbReference type="EMBL" id="MRI85412.1"/>
    </source>
</evidence>
<keyword evidence="9" id="KW-1185">Reference proteome</keyword>
<evidence type="ECO:0000256" key="1">
    <source>
        <dbReference type="ARBA" id="ARBA00022475"/>
    </source>
</evidence>
<evidence type="ECO:0000256" key="7">
    <source>
        <dbReference type="HAMAP-Rule" id="MF_02065"/>
    </source>
</evidence>
<dbReference type="GO" id="GO:0008932">
    <property type="term" value="F:lytic endotransglycosylase activity"/>
    <property type="evidence" value="ECO:0007669"/>
    <property type="project" value="UniProtKB-UniRule"/>
</dbReference>
<dbReference type="RefSeq" id="WP_153863466.1">
    <property type="nucleotide sequence ID" value="NZ_WJQS01000004.1"/>
</dbReference>
<feature type="transmembrane region" description="Helical" evidence="7">
    <location>
        <begin position="30"/>
        <end position="53"/>
    </location>
</feature>
<dbReference type="GO" id="GO:0009252">
    <property type="term" value="P:peptidoglycan biosynthetic process"/>
    <property type="evidence" value="ECO:0007669"/>
    <property type="project" value="UniProtKB-UniRule"/>
</dbReference>
<name>A0A6I2GHT5_9LACT</name>
<dbReference type="EMBL" id="WJQS01000004">
    <property type="protein sequence ID" value="MRI85412.1"/>
    <property type="molecule type" value="Genomic_DNA"/>
</dbReference>
<dbReference type="NCBIfam" id="TIGR00247">
    <property type="entry name" value="endolytic transglycosylase MltG"/>
    <property type="match status" value="1"/>
</dbReference>
<gene>
    <name evidence="7 8" type="primary">mltG</name>
    <name evidence="8" type="ORF">GIY09_05915</name>
</gene>
<evidence type="ECO:0000256" key="6">
    <source>
        <dbReference type="ARBA" id="ARBA00023316"/>
    </source>
</evidence>
<dbReference type="EC" id="4.2.2.29" evidence="7"/>
<keyword evidence="6 7" id="KW-0961">Cell wall biogenesis/degradation</keyword>
<evidence type="ECO:0000313" key="9">
    <source>
        <dbReference type="Proteomes" id="UP000430975"/>
    </source>
</evidence>
<evidence type="ECO:0000256" key="5">
    <source>
        <dbReference type="ARBA" id="ARBA00023239"/>
    </source>
</evidence>
<accession>A0A6I2GHT5</accession>
<dbReference type="HAMAP" id="MF_02065">
    <property type="entry name" value="MltG"/>
    <property type="match status" value="1"/>
</dbReference>
<comment type="similarity">
    <text evidence="7">Belongs to the transglycosylase MltG family.</text>
</comment>
<dbReference type="GO" id="GO:0005886">
    <property type="term" value="C:plasma membrane"/>
    <property type="evidence" value="ECO:0007669"/>
    <property type="project" value="UniProtKB-SubCell"/>
</dbReference>
<comment type="function">
    <text evidence="7">Functions as a peptidoglycan terminase that cleaves nascent peptidoglycan strands endolytically to terminate their elongation.</text>
</comment>
<dbReference type="Proteomes" id="UP000430975">
    <property type="component" value="Unassembled WGS sequence"/>
</dbReference>
<feature type="site" description="Important for catalytic activity" evidence="7">
    <location>
        <position position="263"/>
    </location>
</feature>